<name>A0ABX7JK55_9RHOB</name>
<geneLocation type="plasmid" evidence="2 3">
    <name>p1</name>
</geneLocation>
<dbReference type="Proteomes" id="UP000663629">
    <property type="component" value="Plasmid p1"/>
</dbReference>
<dbReference type="PANTHER" id="PTHR47628">
    <property type="match status" value="1"/>
</dbReference>
<evidence type="ECO:0000256" key="1">
    <source>
        <dbReference type="SAM" id="SignalP"/>
    </source>
</evidence>
<evidence type="ECO:0000313" key="3">
    <source>
        <dbReference type="Proteomes" id="UP000663629"/>
    </source>
</evidence>
<keyword evidence="3" id="KW-1185">Reference proteome</keyword>
<dbReference type="EMBL" id="CP070369">
    <property type="protein sequence ID" value="QRZ14602.1"/>
    <property type="molecule type" value="Genomic_DNA"/>
</dbReference>
<dbReference type="NCBIfam" id="TIGR03407">
    <property type="entry name" value="urea_ABC_UrtA"/>
    <property type="match status" value="1"/>
</dbReference>
<feature type="signal peptide" evidence="1">
    <location>
        <begin position="1"/>
        <end position="18"/>
    </location>
</feature>
<feature type="chain" id="PRO_5046405237" evidence="1">
    <location>
        <begin position="19"/>
        <end position="423"/>
    </location>
</feature>
<dbReference type="Gene3D" id="3.40.50.2300">
    <property type="match status" value="2"/>
</dbReference>
<gene>
    <name evidence="2" type="primary">urtA</name>
    <name evidence="2" type="ORF">JWJ88_10995</name>
</gene>
<evidence type="ECO:0000313" key="2">
    <source>
        <dbReference type="EMBL" id="QRZ14602.1"/>
    </source>
</evidence>
<dbReference type="InterPro" id="IPR028082">
    <property type="entry name" value="Peripla_BP_I"/>
</dbReference>
<keyword evidence="1" id="KW-0732">Signal</keyword>
<dbReference type="CDD" id="cd06355">
    <property type="entry name" value="PBP1_FmdD-like"/>
    <property type="match status" value="1"/>
</dbReference>
<organism evidence="2 3">
    <name type="scientific">Paracoccus methylovorus</name>
    <dbReference type="NCBI Taxonomy" id="2812658"/>
    <lineage>
        <taxon>Bacteria</taxon>
        <taxon>Pseudomonadati</taxon>
        <taxon>Pseudomonadota</taxon>
        <taxon>Alphaproteobacteria</taxon>
        <taxon>Rhodobacterales</taxon>
        <taxon>Paracoccaceae</taxon>
        <taxon>Paracoccus</taxon>
    </lineage>
</organism>
<dbReference type="Pfam" id="PF13433">
    <property type="entry name" value="Peripla_BP_5"/>
    <property type="match status" value="1"/>
</dbReference>
<sequence length="423" mass="45512">MLMLMLGGAVVLANGAWAQEGEPIKIGVLHSLSGTMAISETTLKDTVLMMVAQQNAKGGVLGRPLEAVVVDPASDWPLFAEKARELLTVSNVDVIFGAWTSVSRKSVLPVLEELNGLMFYPVQYEGEESSKNVIYTGAAPNQQAIPAVEYMMEELGVEKWALLGTDYVYPRTTNNILESYLKDKGVAADDIFVNYTPFGHSDWSRIVSDVVALGADGKKVGVVSTINGDANVGFYKELAAAGVSADDIPVIAFSVGEEELSGLDTANLVGHLAAWNYFQSADTPENEEFITGWHEFIGNKARVTNDPMEATMLGFNLWVQAVEAAGTTDVDPVLAAIVGLEVPNLTGGTATILPNHHLTKPVLIGEIRADGQFDIVSQTDPVPGDAWTDFLPESAVLEADWPGRQCGMWNTQTETCVQVQSNY</sequence>
<protein>
    <submittedName>
        <fullName evidence="2">Urea ABC transporter substrate-binding protein</fullName>
    </submittedName>
</protein>
<dbReference type="InterPro" id="IPR017777">
    <property type="entry name" value="ABC_urea-bd_UrtA"/>
</dbReference>
<keyword evidence="2" id="KW-0614">Plasmid</keyword>
<proteinExistence type="predicted"/>
<accession>A0ABX7JK55</accession>
<reference evidence="2 3" key="1">
    <citation type="submission" date="2021-02" db="EMBL/GenBank/DDBJ databases">
        <title>Paracoccus methylovroum sp.nov., a new methanol and methylamine utilizing methylotrophic denitrifer.</title>
        <authorList>
            <person name="Timsy T."/>
            <person name="Behrendt U."/>
            <person name="Ulrich A."/>
            <person name="Spanner T."/>
            <person name="Foesel B.U."/>
            <person name="Horn M.A."/>
            <person name="Kolb S."/>
        </authorList>
    </citation>
    <scope>NUCLEOTIDE SEQUENCE [LARGE SCALE GENOMIC DNA]</scope>
    <source>
        <strain evidence="2 3">H4-D09</strain>
        <plasmid evidence="2 3">p1</plasmid>
    </source>
</reference>
<dbReference type="SUPFAM" id="SSF53822">
    <property type="entry name" value="Periplasmic binding protein-like I"/>
    <property type="match status" value="1"/>
</dbReference>
<dbReference type="PANTHER" id="PTHR47628:SF1">
    <property type="entry name" value="ALIPHATIC AMIDASE EXPRESSION-REGULATING PROTEIN"/>
    <property type="match status" value="1"/>
</dbReference>